<dbReference type="EC" id="2.7.7.49" evidence="1"/>
<accession>A0A8D1GB75</accession>
<organism evidence="3 4">
    <name type="scientific">Sus scrofa</name>
    <name type="common">Pig</name>
    <dbReference type="NCBI Taxonomy" id="9823"/>
    <lineage>
        <taxon>Eukaryota</taxon>
        <taxon>Metazoa</taxon>
        <taxon>Chordata</taxon>
        <taxon>Craniata</taxon>
        <taxon>Vertebrata</taxon>
        <taxon>Euteleostomi</taxon>
        <taxon>Mammalia</taxon>
        <taxon>Eutheria</taxon>
        <taxon>Laurasiatheria</taxon>
        <taxon>Artiodactyla</taxon>
        <taxon>Suina</taxon>
        <taxon>Suidae</taxon>
        <taxon>Sus</taxon>
    </lineage>
</organism>
<evidence type="ECO:0000313" key="4">
    <source>
        <dbReference type="Proteomes" id="UP000694728"/>
    </source>
</evidence>
<protein>
    <recommendedName>
        <fullName evidence="1">RNA-directed DNA polymerase</fullName>
        <ecNumber evidence="1">2.7.7.49</ecNumber>
    </recommendedName>
</protein>
<proteinExistence type="predicted"/>
<dbReference type="PROSITE" id="PS50878">
    <property type="entry name" value="RT_POL"/>
    <property type="match status" value="1"/>
</dbReference>
<dbReference type="InterPro" id="IPR000477">
    <property type="entry name" value="RT_dom"/>
</dbReference>
<dbReference type="Pfam" id="PF00078">
    <property type="entry name" value="RVT_1"/>
    <property type="match status" value="1"/>
</dbReference>
<sequence>MGGEETYHNIVKAIYEKHTANIILNGEKLKAIPLKSGTRPGCPLSPLLFNIVLEILATTIRQTKEIKCIQMGREEVKLSLYADDMIPYIENPKDSTQKLLELINEFRKAAGYKINIQKSVTFLYNNNETLENEYKNKIAFKIKPPKIKYLGINLTKEVKDLYAENYKTLIKEIKEDSKKWKDMPCSWVGRINTVKMAILPKAI</sequence>
<feature type="domain" description="Reverse transcriptase" evidence="2">
    <location>
        <begin position="1"/>
        <end position="154"/>
    </location>
</feature>
<evidence type="ECO:0000256" key="1">
    <source>
        <dbReference type="ARBA" id="ARBA00012493"/>
    </source>
</evidence>
<dbReference type="GO" id="GO:0003964">
    <property type="term" value="F:RNA-directed DNA polymerase activity"/>
    <property type="evidence" value="ECO:0007669"/>
    <property type="project" value="UniProtKB-EC"/>
</dbReference>
<dbReference type="Proteomes" id="UP000694724">
    <property type="component" value="Unplaced"/>
</dbReference>
<dbReference type="AlphaFoldDB" id="A0A8D1GB75"/>
<dbReference type="PANTHER" id="PTHR31635">
    <property type="entry name" value="REVERSE TRANSCRIPTASE DOMAIN-CONTAINING PROTEIN-RELATED"/>
    <property type="match status" value="1"/>
</dbReference>
<dbReference type="SUPFAM" id="SSF56672">
    <property type="entry name" value="DNA/RNA polymerases"/>
    <property type="match status" value="1"/>
</dbReference>
<dbReference type="Ensembl" id="ENSSSCT00055042459.1">
    <property type="protein sequence ID" value="ENSSSCP00055033805.1"/>
    <property type="gene ID" value="ENSSSCG00055021624.1"/>
</dbReference>
<dbReference type="InterPro" id="IPR043502">
    <property type="entry name" value="DNA/RNA_pol_sf"/>
</dbReference>
<dbReference type="Proteomes" id="UP000694728">
    <property type="component" value="Unplaced"/>
</dbReference>
<name>A0A8D1GB75_PIG</name>
<evidence type="ECO:0000259" key="2">
    <source>
        <dbReference type="PROSITE" id="PS50878"/>
    </source>
</evidence>
<evidence type="ECO:0000313" key="3">
    <source>
        <dbReference type="Ensembl" id="ENSSSCP00045001454.1"/>
    </source>
</evidence>
<dbReference type="Ensembl" id="ENSSSCT00045002248.1">
    <property type="protein sequence ID" value="ENSSSCP00045001454.1"/>
    <property type="gene ID" value="ENSSSCG00045001414.1"/>
</dbReference>
<dbReference type="PANTHER" id="PTHR31635:SF196">
    <property type="entry name" value="REVERSE TRANSCRIPTASE DOMAIN-CONTAINING PROTEIN-RELATED"/>
    <property type="match status" value="1"/>
</dbReference>
<reference evidence="3" key="1">
    <citation type="submission" date="2025-05" db="UniProtKB">
        <authorList>
            <consortium name="Ensembl"/>
        </authorList>
    </citation>
    <scope>IDENTIFICATION</scope>
</reference>